<dbReference type="Gene3D" id="3.40.50.1000">
    <property type="entry name" value="HAD superfamily/HAD-like"/>
    <property type="match status" value="1"/>
</dbReference>
<comment type="function">
    <text evidence="4">Removes the phosphate from trehalose 6-phosphate to produce free trehalose.</text>
</comment>
<dbReference type="PANTHER" id="PTHR43768:SF3">
    <property type="entry name" value="TREHALOSE 6-PHOSPHATE PHOSPHATASE"/>
    <property type="match status" value="1"/>
</dbReference>
<dbReference type="InterPro" id="IPR023214">
    <property type="entry name" value="HAD_sf"/>
</dbReference>
<dbReference type="Proteomes" id="UP000316360">
    <property type="component" value="Unassembled WGS sequence"/>
</dbReference>
<evidence type="ECO:0000313" key="6">
    <source>
        <dbReference type="Proteomes" id="UP000316360"/>
    </source>
</evidence>
<evidence type="ECO:0000256" key="3">
    <source>
        <dbReference type="ARBA" id="ARBA00022801"/>
    </source>
</evidence>
<dbReference type="GO" id="GO:0046872">
    <property type="term" value="F:metal ion binding"/>
    <property type="evidence" value="ECO:0007669"/>
    <property type="project" value="UniProtKB-KW"/>
</dbReference>
<dbReference type="SUPFAM" id="SSF56784">
    <property type="entry name" value="HAD-like"/>
    <property type="match status" value="1"/>
</dbReference>
<keyword evidence="4" id="KW-0479">Metal-binding</keyword>
<dbReference type="CDD" id="cd01627">
    <property type="entry name" value="HAD_TPP"/>
    <property type="match status" value="1"/>
</dbReference>
<dbReference type="NCBIfam" id="TIGR00685">
    <property type="entry name" value="T6PP"/>
    <property type="match status" value="1"/>
</dbReference>
<gene>
    <name evidence="5" type="primary">otsB</name>
    <name evidence="5" type="ORF">E3J84_01635</name>
</gene>
<name>A0A523S345_UNCAE</name>
<dbReference type="GO" id="GO:0004805">
    <property type="term" value="F:trehalose-phosphatase activity"/>
    <property type="evidence" value="ECO:0007669"/>
    <property type="project" value="UniProtKB-EC"/>
</dbReference>
<comment type="catalytic activity">
    <reaction evidence="4">
        <text>alpha,alpha-trehalose 6-phosphate + H2O = alpha,alpha-trehalose + phosphate</text>
        <dbReference type="Rhea" id="RHEA:23420"/>
        <dbReference type="ChEBI" id="CHEBI:15377"/>
        <dbReference type="ChEBI" id="CHEBI:16551"/>
        <dbReference type="ChEBI" id="CHEBI:43474"/>
        <dbReference type="ChEBI" id="CHEBI:58429"/>
        <dbReference type="EC" id="3.1.3.12"/>
    </reaction>
</comment>
<proteinExistence type="inferred from homology"/>
<keyword evidence="4" id="KW-0460">Magnesium</keyword>
<evidence type="ECO:0000256" key="2">
    <source>
        <dbReference type="ARBA" id="ARBA00008770"/>
    </source>
</evidence>
<comment type="caution">
    <text evidence="5">The sequence shown here is derived from an EMBL/GenBank/DDBJ whole genome shotgun (WGS) entry which is preliminary data.</text>
</comment>
<dbReference type="UniPathway" id="UPA00299"/>
<keyword evidence="3 4" id="KW-0378">Hydrolase</keyword>
<dbReference type="GO" id="GO:0005992">
    <property type="term" value="P:trehalose biosynthetic process"/>
    <property type="evidence" value="ECO:0007669"/>
    <property type="project" value="UniProtKB-UniPathway"/>
</dbReference>
<sequence>MVAVPFKRRSIVQHVFNVWQNIEKRLWSAKKVLLLLDFDGTLTPIVKRPREAELSPEIEGILKLLAKKKRFEVAIISGRALSDLKQKIKLKNIIYVGNHGLEIERKGKKFIYPQASKSIPTMKELKKILKARLGSIKGTIVEDKRVGLAVHYRMVKNSDVPELKRTVGQIFRPFMEKRKIKIGHGKKILEAKPPIMWDKGKAASMLLDSFKQERPLSFYLGDDKTDEDAFSALDGKGITVFVGKPRESKAKFFLRNVSEVGIFLKKLSALKVERHKPSA</sequence>
<comment type="similarity">
    <text evidence="2 4">Belongs to the trehalose phosphatase family.</text>
</comment>
<dbReference type="EC" id="3.1.3.12" evidence="4"/>
<dbReference type="InterPro" id="IPR003337">
    <property type="entry name" value="Trehalose_PPase"/>
</dbReference>
<dbReference type="Pfam" id="PF02358">
    <property type="entry name" value="Trehalose_PPase"/>
    <property type="match status" value="1"/>
</dbReference>
<dbReference type="InterPro" id="IPR044651">
    <property type="entry name" value="OTSB-like"/>
</dbReference>
<evidence type="ECO:0000256" key="4">
    <source>
        <dbReference type="RuleBase" id="RU361117"/>
    </source>
</evidence>
<evidence type="ECO:0000313" key="5">
    <source>
        <dbReference type="EMBL" id="TET12448.1"/>
    </source>
</evidence>
<dbReference type="NCBIfam" id="TIGR01484">
    <property type="entry name" value="HAD-SF-IIB"/>
    <property type="match status" value="1"/>
</dbReference>
<comment type="cofactor">
    <cofactor evidence="4">
        <name>Mg(2+)</name>
        <dbReference type="ChEBI" id="CHEBI:18420"/>
    </cofactor>
</comment>
<dbReference type="AlphaFoldDB" id="A0A523S345"/>
<dbReference type="PANTHER" id="PTHR43768">
    <property type="entry name" value="TREHALOSE 6-PHOSPHATE PHOSPHATASE"/>
    <property type="match status" value="1"/>
</dbReference>
<dbReference type="InterPro" id="IPR006379">
    <property type="entry name" value="HAD-SF_hydro_IIB"/>
</dbReference>
<protein>
    <recommendedName>
        <fullName evidence="4">Trehalose 6-phosphate phosphatase</fullName>
        <ecNumber evidence="4">3.1.3.12</ecNumber>
    </recommendedName>
</protein>
<dbReference type="EMBL" id="SOKJ01000085">
    <property type="protein sequence ID" value="TET12448.1"/>
    <property type="molecule type" value="Genomic_DNA"/>
</dbReference>
<dbReference type="InterPro" id="IPR036412">
    <property type="entry name" value="HAD-like_sf"/>
</dbReference>
<evidence type="ECO:0000256" key="1">
    <source>
        <dbReference type="ARBA" id="ARBA00005199"/>
    </source>
</evidence>
<comment type="pathway">
    <text evidence="1 4">Glycan biosynthesis; trehalose biosynthesis.</text>
</comment>
<dbReference type="Gene3D" id="3.30.70.1020">
    <property type="entry name" value="Trehalose-6-phosphate phosphatase related protein, domain 2"/>
    <property type="match status" value="1"/>
</dbReference>
<reference evidence="5 6" key="1">
    <citation type="submission" date="2019-03" db="EMBL/GenBank/DDBJ databases">
        <title>Metabolic potential of uncultured bacteria and archaea associated with petroleum seepage in deep-sea sediments.</title>
        <authorList>
            <person name="Dong X."/>
            <person name="Hubert C."/>
        </authorList>
    </citation>
    <scope>NUCLEOTIDE SEQUENCE [LARGE SCALE GENOMIC DNA]</scope>
    <source>
        <strain evidence="5">E44_bin7</strain>
    </source>
</reference>
<organism evidence="5 6">
    <name type="scientific">Aerophobetes bacterium</name>
    <dbReference type="NCBI Taxonomy" id="2030807"/>
    <lineage>
        <taxon>Bacteria</taxon>
        <taxon>Candidatus Aerophobota</taxon>
    </lineage>
</organism>
<accession>A0A523S345</accession>